<dbReference type="PANTHER" id="PTHR23414">
    <property type="entry name" value="ADRENOMEDULLIN, ADM"/>
    <property type="match status" value="1"/>
</dbReference>
<dbReference type="Proteomes" id="UP000694851">
    <property type="component" value="Unplaced"/>
</dbReference>
<keyword evidence="4" id="KW-0165">Cleavage on pair of basic residues</keyword>
<keyword evidence="8" id="KW-1015">Disulfide bond</keyword>
<evidence type="ECO:0000256" key="7">
    <source>
        <dbReference type="ARBA" id="ARBA00022815"/>
    </source>
</evidence>
<evidence type="ECO:0000256" key="3">
    <source>
        <dbReference type="ARBA" id="ARBA00022525"/>
    </source>
</evidence>
<comment type="subcellular location">
    <subcellularLocation>
        <location evidence="1">Secreted</location>
    </subcellularLocation>
</comment>
<keyword evidence="3" id="KW-0964">Secreted</keyword>
<organism evidence="13 14">
    <name type="scientific">Hipposideros armiger</name>
    <name type="common">Great Himalayan leaf-nosed bat</name>
    <dbReference type="NCBI Taxonomy" id="186990"/>
    <lineage>
        <taxon>Eukaryota</taxon>
        <taxon>Metazoa</taxon>
        <taxon>Chordata</taxon>
        <taxon>Craniata</taxon>
        <taxon>Vertebrata</taxon>
        <taxon>Euteleostomi</taxon>
        <taxon>Mammalia</taxon>
        <taxon>Eutheria</taxon>
        <taxon>Laurasiatheria</taxon>
        <taxon>Chiroptera</taxon>
        <taxon>Yinpterochiroptera</taxon>
        <taxon>Rhinolophoidea</taxon>
        <taxon>Hipposideridae</taxon>
        <taxon>Hipposideros</taxon>
    </lineage>
</organism>
<dbReference type="CTD" id="133"/>
<evidence type="ECO:0000256" key="4">
    <source>
        <dbReference type="ARBA" id="ARBA00022685"/>
    </source>
</evidence>
<dbReference type="GO" id="GO:0031700">
    <property type="term" value="F:adrenomedullin receptor binding"/>
    <property type="evidence" value="ECO:0007669"/>
    <property type="project" value="TreeGrafter"/>
</dbReference>
<feature type="region of interest" description="Disordered" evidence="11">
    <location>
        <begin position="131"/>
        <end position="170"/>
    </location>
</feature>
<dbReference type="Pfam" id="PF00214">
    <property type="entry name" value="Calc_CGRP_IAPP"/>
    <property type="match status" value="1"/>
</dbReference>
<evidence type="ECO:0000256" key="8">
    <source>
        <dbReference type="ARBA" id="ARBA00023157"/>
    </source>
</evidence>
<feature type="signal peptide" evidence="12">
    <location>
        <begin position="1"/>
        <end position="19"/>
    </location>
</feature>
<keyword evidence="7" id="KW-0027">Amidation</keyword>
<sequence>MKLVPVALLYLGSLAFLGADTARLDVASEFRKKWNKWALSRGKRELRVSSSYPTGLADVMAGPAQPLIQPQDVKSDSRSTQASPDAARIRVKRYRQSMNNFQGLRSFGCRFGTCTVQKLAHQIYQFTDKDKDGVAPRNKISPQGYGRRRRRSLPEAGQGRTLLSPELQAGRAPASRAHQVIAILRRI</sequence>
<keyword evidence="13" id="KW-1185">Reference proteome</keyword>
<evidence type="ECO:0000256" key="9">
    <source>
        <dbReference type="ARBA" id="ARBA00023472"/>
    </source>
</evidence>
<keyword evidence="6 12" id="KW-0732">Signal</keyword>
<evidence type="ECO:0000256" key="11">
    <source>
        <dbReference type="SAM" id="MobiDB-lite"/>
    </source>
</evidence>
<evidence type="ECO:0000256" key="10">
    <source>
        <dbReference type="ARBA" id="ARBA00049577"/>
    </source>
</evidence>
<evidence type="ECO:0000256" key="2">
    <source>
        <dbReference type="ARBA" id="ARBA00010575"/>
    </source>
</evidence>
<protein>
    <recommendedName>
        <fullName evidence="9">Pro-adrenomedullin</fullName>
    </recommendedName>
</protein>
<dbReference type="OrthoDB" id="8771893at2759"/>
<gene>
    <name evidence="14" type="primary">ADM</name>
</gene>
<dbReference type="GO" id="GO:0005615">
    <property type="term" value="C:extracellular space"/>
    <property type="evidence" value="ECO:0007669"/>
    <property type="project" value="TreeGrafter"/>
</dbReference>
<accession>A0A8B7SGK2</accession>
<feature type="chain" id="PRO_5034893153" description="Pro-adrenomedullin" evidence="12">
    <location>
        <begin position="20"/>
        <end position="187"/>
    </location>
</feature>
<dbReference type="InterPro" id="IPR021116">
    <property type="entry name" value="Calcitonin/adrenomedullin"/>
</dbReference>
<dbReference type="GeneID" id="109390119"/>
<dbReference type="AlphaFoldDB" id="A0A8B7SGK2"/>
<evidence type="ECO:0000313" key="14">
    <source>
        <dbReference type="RefSeq" id="XP_019511748.1"/>
    </source>
</evidence>
<dbReference type="PANTHER" id="PTHR23414:SF3">
    <property type="entry name" value="PRO-ADRENOMEDULLIN"/>
    <property type="match status" value="1"/>
</dbReference>
<dbReference type="GO" id="GO:0007189">
    <property type="term" value="P:adenylate cyclase-activating G protein-coupled receptor signaling pathway"/>
    <property type="evidence" value="ECO:0007669"/>
    <property type="project" value="TreeGrafter"/>
</dbReference>
<proteinExistence type="inferred from homology"/>
<dbReference type="InterPro" id="IPR001710">
    <property type="entry name" value="Pro-ADM"/>
</dbReference>
<evidence type="ECO:0000256" key="1">
    <source>
        <dbReference type="ARBA" id="ARBA00004613"/>
    </source>
</evidence>
<comment type="function">
    <text evidence="10">ADM function is mediated by the CALCRL-RAMP2 and CALCRL-RAMP3 receptor complexes with ADM showing the highest potency for the CALCRL-RAMP2 complex.</text>
</comment>
<dbReference type="RefSeq" id="XP_019511748.1">
    <property type="nucleotide sequence ID" value="XM_019656203.1"/>
</dbReference>
<dbReference type="GO" id="GO:0003073">
    <property type="term" value="P:regulation of systemic arterial blood pressure"/>
    <property type="evidence" value="ECO:0007669"/>
    <property type="project" value="TreeGrafter"/>
</dbReference>
<dbReference type="GO" id="GO:0005179">
    <property type="term" value="F:hormone activity"/>
    <property type="evidence" value="ECO:0007669"/>
    <property type="project" value="UniProtKB-KW"/>
</dbReference>
<evidence type="ECO:0000256" key="5">
    <source>
        <dbReference type="ARBA" id="ARBA00022702"/>
    </source>
</evidence>
<evidence type="ECO:0000313" key="13">
    <source>
        <dbReference type="Proteomes" id="UP000694851"/>
    </source>
</evidence>
<evidence type="ECO:0000256" key="12">
    <source>
        <dbReference type="SAM" id="SignalP"/>
    </source>
</evidence>
<comment type="similarity">
    <text evidence="2">Belongs to the adrenomedullin family.</text>
</comment>
<evidence type="ECO:0000256" key="6">
    <source>
        <dbReference type="ARBA" id="ARBA00022729"/>
    </source>
</evidence>
<dbReference type="GO" id="GO:0010460">
    <property type="term" value="P:positive regulation of heart rate"/>
    <property type="evidence" value="ECO:0007669"/>
    <property type="project" value="TreeGrafter"/>
</dbReference>
<reference evidence="14" key="1">
    <citation type="submission" date="2025-08" db="UniProtKB">
        <authorList>
            <consortium name="RefSeq"/>
        </authorList>
    </citation>
    <scope>IDENTIFICATION</scope>
    <source>
        <tissue evidence="14">Muscle</tissue>
    </source>
</reference>
<keyword evidence="5" id="KW-0372">Hormone</keyword>
<dbReference type="PRINTS" id="PR00801">
    <property type="entry name" value="ADRENOMEDULN"/>
</dbReference>
<name>A0A8B7SGK2_HIPAR</name>
<dbReference type="InterPro" id="IPR051665">
    <property type="entry name" value="Adrenomedullin-reg_peptide"/>
</dbReference>
<dbReference type="GO" id="GO:1990410">
    <property type="term" value="P:adrenomedullin receptor signaling pathway"/>
    <property type="evidence" value="ECO:0007669"/>
    <property type="project" value="TreeGrafter"/>
</dbReference>